<dbReference type="OrthoDB" id="17016at2759"/>
<dbReference type="Proteomes" id="UP000001064">
    <property type="component" value="Unassembled WGS sequence"/>
</dbReference>
<dbReference type="EMBL" id="GL871007">
    <property type="protein sequence ID" value="EGC37126.1"/>
    <property type="molecule type" value="Genomic_DNA"/>
</dbReference>
<reference evidence="2" key="1">
    <citation type="journal article" date="2011" name="Genome Biol.">
        <title>Comparative genomics of the social amoebae Dictyostelium discoideum and Dictyostelium purpureum.</title>
        <authorList>
            <consortium name="US DOE Joint Genome Institute (JGI-PGF)"/>
            <person name="Sucgang R."/>
            <person name="Kuo A."/>
            <person name="Tian X."/>
            <person name="Salerno W."/>
            <person name="Parikh A."/>
            <person name="Feasley C.L."/>
            <person name="Dalin E."/>
            <person name="Tu H."/>
            <person name="Huang E."/>
            <person name="Barry K."/>
            <person name="Lindquist E."/>
            <person name="Shapiro H."/>
            <person name="Bruce D."/>
            <person name="Schmutz J."/>
            <person name="Salamov A."/>
            <person name="Fey P."/>
            <person name="Gaudet P."/>
            <person name="Anjard C."/>
            <person name="Babu M.M."/>
            <person name="Basu S."/>
            <person name="Bushmanova Y."/>
            <person name="van der Wel H."/>
            <person name="Katoh-Kurasawa M."/>
            <person name="Dinh C."/>
            <person name="Coutinho P.M."/>
            <person name="Saito T."/>
            <person name="Elias M."/>
            <person name="Schaap P."/>
            <person name="Kay R.R."/>
            <person name="Henrissat B."/>
            <person name="Eichinger L."/>
            <person name="Rivero F."/>
            <person name="Putnam N.H."/>
            <person name="West C.M."/>
            <person name="Loomis W.F."/>
            <person name="Chisholm R.L."/>
            <person name="Shaulsky G."/>
            <person name="Strassmann J.E."/>
            <person name="Queller D.C."/>
            <person name="Kuspa A."/>
            <person name="Grigoriev I.V."/>
        </authorList>
    </citation>
    <scope>NUCLEOTIDE SEQUENCE [LARGE SCALE GENOMIC DNA]</scope>
    <source>
        <strain evidence="2">QSDP1</strain>
    </source>
</reference>
<dbReference type="KEGG" id="dpp:DICPUDRAFT_77225"/>
<dbReference type="CDD" id="cd00065">
    <property type="entry name" value="FYVE_like_SF"/>
    <property type="match status" value="1"/>
</dbReference>
<proteinExistence type="predicted"/>
<dbReference type="InParanoid" id="F0ZFZ4"/>
<dbReference type="RefSeq" id="XP_003286329.1">
    <property type="nucleotide sequence ID" value="XM_003286281.1"/>
</dbReference>
<evidence type="ECO:0000313" key="2">
    <source>
        <dbReference type="Proteomes" id="UP000001064"/>
    </source>
</evidence>
<evidence type="ECO:0000313" key="1">
    <source>
        <dbReference type="EMBL" id="EGC37126.1"/>
    </source>
</evidence>
<dbReference type="OMA" id="HPSKEFE"/>
<sequence length="419" mass="48892">MIRDRTEEYYRVKEEVKEWKKQIDKRDFLAYIHDRASNSPSSSFPTINFIKRGNDSVPAINNNFNSNNNIGTIKPLNIPPPIHKPQEKLTDKPNCLNCGKAFGLFTSKYQCSLCNINFCNGCLKILSSKDITGVLKDGQVRSYCPRCHLIVTKEEIKRRFHFGCEKSVNEPILQLYNEITLVKRSILGSLPSFEYLASSVTDFKLASKNNRDTFSQVYNEVIILQNDLAVLFKDFDKHLKAVMLLPTTSHYQDTIKKNMKSLYYTFLQQNLPKFKNIQTDLLHIELNTIRNTYIYLARSGLDNRMQPEFWYKYGKAYQDTMALVRKDLQISCTKCKEDYDKVKNLIDEMIVNEEKSNLNIRGNPKHEEEGTLIRKNKEFLKNIYDQVNIRVKPEELENSKRAILTLFKILDEDYNNGLK</sequence>
<keyword evidence="2" id="KW-1185">Reference proteome</keyword>
<evidence type="ECO:0008006" key="3">
    <source>
        <dbReference type="Google" id="ProtNLM"/>
    </source>
</evidence>
<dbReference type="InterPro" id="IPR011011">
    <property type="entry name" value="Znf_FYVE_PHD"/>
</dbReference>
<dbReference type="VEuPathDB" id="AmoebaDB:DICPUDRAFT_77225"/>
<protein>
    <recommendedName>
        <fullName evidence="3">FYVE-type domain-containing protein</fullName>
    </recommendedName>
</protein>
<dbReference type="FunCoup" id="F0ZFZ4">
    <property type="interactions" value="743"/>
</dbReference>
<dbReference type="eggNOG" id="ENOG502RAB9">
    <property type="taxonomic scope" value="Eukaryota"/>
</dbReference>
<dbReference type="AlphaFoldDB" id="F0ZFZ4"/>
<dbReference type="GeneID" id="10503723"/>
<organism evidence="1 2">
    <name type="scientific">Dictyostelium purpureum</name>
    <name type="common">Slime mold</name>
    <dbReference type="NCBI Taxonomy" id="5786"/>
    <lineage>
        <taxon>Eukaryota</taxon>
        <taxon>Amoebozoa</taxon>
        <taxon>Evosea</taxon>
        <taxon>Eumycetozoa</taxon>
        <taxon>Dictyostelia</taxon>
        <taxon>Dictyosteliales</taxon>
        <taxon>Dictyosteliaceae</taxon>
        <taxon>Dictyostelium</taxon>
    </lineage>
</organism>
<dbReference type="InterPro" id="IPR013083">
    <property type="entry name" value="Znf_RING/FYVE/PHD"/>
</dbReference>
<gene>
    <name evidence="1" type="ORF">DICPUDRAFT_77225</name>
</gene>
<dbReference type="Gene3D" id="3.30.40.10">
    <property type="entry name" value="Zinc/RING finger domain, C3HC4 (zinc finger)"/>
    <property type="match status" value="1"/>
</dbReference>
<accession>F0ZFZ4</accession>
<name>F0ZFZ4_DICPU</name>
<dbReference type="SUPFAM" id="SSF57903">
    <property type="entry name" value="FYVE/PHD zinc finger"/>
    <property type="match status" value="1"/>
</dbReference>